<gene>
    <name evidence="1" type="ORF">HHI36_017535</name>
</gene>
<name>A0ABD2NN69_9CUCU</name>
<comment type="caution">
    <text evidence="1">The sequence shown here is derived from an EMBL/GenBank/DDBJ whole genome shotgun (WGS) entry which is preliminary data.</text>
</comment>
<dbReference type="EMBL" id="JABFTP020000124">
    <property type="protein sequence ID" value="KAL3280028.1"/>
    <property type="molecule type" value="Genomic_DNA"/>
</dbReference>
<dbReference type="Proteomes" id="UP001516400">
    <property type="component" value="Unassembled WGS sequence"/>
</dbReference>
<evidence type="ECO:0000313" key="2">
    <source>
        <dbReference type="Proteomes" id="UP001516400"/>
    </source>
</evidence>
<organism evidence="1 2">
    <name type="scientific">Cryptolaemus montrouzieri</name>
    <dbReference type="NCBI Taxonomy" id="559131"/>
    <lineage>
        <taxon>Eukaryota</taxon>
        <taxon>Metazoa</taxon>
        <taxon>Ecdysozoa</taxon>
        <taxon>Arthropoda</taxon>
        <taxon>Hexapoda</taxon>
        <taxon>Insecta</taxon>
        <taxon>Pterygota</taxon>
        <taxon>Neoptera</taxon>
        <taxon>Endopterygota</taxon>
        <taxon>Coleoptera</taxon>
        <taxon>Polyphaga</taxon>
        <taxon>Cucujiformia</taxon>
        <taxon>Coccinelloidea</taxon>
        <taxon>Coccinellidae</taxon>
        <taxon>Scymninae</taxon>
        <taxon>Scymnini</taxon>
        <taxon>Cryptolaemus</taxon>
    </lineage>
</organism>
<feature type="non-terminal residue" evidence="1">
    <location>
        <position position="72"/>
    </location>
</feature>
<protein>
    <submittedName>
        <fullName evidence="1">Uncharacterized protein</fullName>
    </submittedName>
</protein>
<dbReference type="AlphaFoldDB" id="A0ABD2NN69"/>
<evidence type="ECO:0000313" key="1">
    <source>
        <dbReference type="EMBL" id="KAL3280028.1"/>
    </source>
</evidence>
<sequence length="72" mass="8473">MPDSCILGIICLIDKKGDKSDLKNYRGITLLETAYKILTTILNDRMKKTDYKIGEYQCRLRATKRHHRQIME</sequence>
<keyword evidence="2" id="KW-1185">Reference proteome</keyword>
<accession>A0ABD2NN69</accession>
<proteinExistence type="predicted"/>
<reference evidence="1 2" key="1">
    <citation type="journal article" date="2021" name="BMC Biol.">
        <title>Horizontally acquired antibacterial genes associated with adaptive radiation of ladybird beetles.</title>
        <authorList>
            <person name="Li H.S."/>
            <person name="Tang X.F."/>
            <person name="Huang Y.H."/>
            <person name="Xu Z.Y."/>
            <person name="Chen M.L."/>
            <person name="Du X.Y."/>
            <person name="Qiu B.Y."/>
            <person name="Chen P.T."/>
            <person name="Zhang W."/>
            <person name="Slipinski A."/>
            <person name="Escalona H.E."/>
            <person name="Waterhouse R.M."/>
            <person name="Zwick A."/>
            <person name="Pang H."/>
        </authorList>
    </citation>
    <scope>NUCLEOTIDE SEQUENCE [LARGE SCALE GENOMIC DNA]</scope>
    <source>
        <strain evidence="1">SYSU2018</strain>
    </source>
</reference>